<proteinExistence type="predicted"/>
<protein>
    <submittedName>
        <fullName evidence="1">Uncharacterized protein</fullName>
    </submittedName>
</protein>
<accession>A0A8E2FAX1</accession>
<dbReference type="InterPro" id="IPR021833">
    <property type="entry name" value="DUF3425"/>
</dbReference>
<organism evidence="1 2">
    <name type="scientific">Glonium stellatum</name>
    <dbReference type="NCBI Taxonomy" id="574774"/>
    <lineage>
        <taxon>Eukaryota</taxon>
        <taxon>Fungi</taxon>
        <taxon>Dikarya</taxon>
        <taxon>Ascomycota</taxon>
        <taxon>Pezizomycotina</taxon>
        <taxon>Dothideomycetes</taxon>
        <taxon>Pleosporomycetidae</taxon>
        <taxon>Gloniales</taxon>
        <taxon>Gloniaceae</taxon>
        <taxon>Glonium</taxon>
    </lineage>
</organism>
<sequence length="103" mass="12254">HHPYIDILPFPNFRDRVLAATSTDPPLIDEDELCLDFSNDGMVCWGSTSGNLGMQAGVSWDMRSWEPAIWFLRKYWFLIDGQEDDMWKSARWWHMMRGERMRI</sequence>
<feature type="non-terminal residue" evidence="1">
    <location>
        <position position="1"/>
    </location>
</feature>
<dbReference type="PANTHER" id="PTHR38116">
    <property type="entry name" value="CHROMOSOME 7, WHOLE GENOME SHOTGUN SEQUENCE"/>
    <property type="match status" value="1"/>
</dbReference>
<dbReference type="Proteomes" id="UP000250140">
    <property type="component" value="Unassembled WGS sequence"/>
</dbReference>
<reference evidence="1 2" key="1">
    <citation type="journal article" date="2016" name="Nat. Commun.">
        <title>Ectomycorrhizal ecology is imprinted in the genome of the dominant symbiotic fungus Cenococcum geophilum.</title>
        <authorList>
            <consortium name="DOE Joint Genome Institute"/>
            <person name="Peter M."/>
            <person name="Kohler A."/>
            <person name="Ohm R.A."/>
            <person name="Kuo A."/>
            <person name="Krutzmann J."/>
            <person name="Morin E."/>
            <person name="Arend M."/>
            <person name="Barry K.W."/>
            <person name="Binder M."/>
            <person name="Choi C."/>
            <person name="Clum A."/>
            <person name="Copeland A."/>
            <person name="Grisel N."/>
            <person name="Haridas S."/>
            <person name="Kipfer T."/>
            <person name="LaButti K."/>
            <person name="Lindquist E."/>
            <person name="Lipzen A."/>
            <person name="Maire R."/>
            <person name="Meier B."/>
            <person name="Mihaltcheva S."/>
            <person name="Molinier V."/>
            <person name="Murat C."/>
            <person name="Poggeler S."/>
            <person name="Quandt C.A."/>
            <person name="Sperisen C."/>
            <person name="Tritt A."/>
            <person name="Tisserant E."/>
            <person name="Crous P.W."/>
            <person name="Henrissat B."/>
            <person name="Nehls U."/>
            <person name="Egli S."/>
            <person name="Spatafora J.W."/>
            <person name="Grigoriev I.V."/>
            <person name="Martin F.M."/>
        </authorList>
    </citation>
    <scope>NUCLEOTIDE SEQUENCE [LARGE SCALE GENOMIC DNA]</scope>
    <source>
        <strain evidence="1 2">CBS 207.34</strain>
    </source>
</reference>
<keyword evidence="2" id="KW-1185">Reference proteome</keyword>
<name>A0A8E2FAX1_9PEZI</name>
<dbReference type="AlphaFoldDB" id="A0A8E2FAX1"/>
<dbReference type="OrthoDB" id="5973539at2759"/>
<dbReference type="Pfam" id="PF11905">
    <property type="entry name" value="DUF3425"/>
    <property type="match status" value="1"/>
</dbReference>
<evidence type="ECO:0000313" key="1">
    <source>
        <dbReference type="EMBL" id="OCL13810.1"/>
    </source>
</evidence>
<dbReference type="PANTHER" id="PTHR38116:SF5">
    <property type="entry name" value="BZIP DOMAIN-CONTAINING PROTEIN"/>
    <property type="match status" value="1"/>
</dbReference>
<dbReference type="EMBL" id="KV748667">
    <property type="protein sequence ID" value="OCL13810.1"/>
    <property type="molecule type" value="Genomic_DNA"/>
</dbReference>
<gene>
    <name evidence="1" type="ORF">AOQ84DRAFT_282391</name>
</gene>
<evidence type="ECO:0000313" key="2">
    <source>
        <dbReference type="Proteomes" id="UP000250140"/>
    </source>
</evidence>